<organism evidence="2 3">
    <name type="scientific">Spiroplasma poulsonii</name>
    <dbReference type="NCBI Taxonomy" id="2138"/>
    <lineage>
        <taxon>Bacteria</taxon>
        <taxon>Bacillati</taxon>
        <taxon>Mycoplasmatota</taxon>
        <taxon>Mollicutes</taxon>
        <taxon>Entomoplasmatales</taxon>
        <taxon>Spiroplasmataceae</taxon>
        <taxon>Spiroplasma</taxon>
    </lineage>
</organism>
<keyword evidence="1" id="KW-0732">Signal</keyword>
<evidence type="ECO:0000313" key="2">
    <source>
        <dbReference type="EMBL" id="RUP77481.1"/>
    </source>
</evidence>
<evidence type="ECO:0008006" key="4">
    <source>
        <dbReference type="Google" id="ProtNLM"/>
    </source>
</evidence>
<feature type="chain" id="PRO_5018701153" description="Lipoprotein" evidence="1">
    <location>
        <begin position="18"/>
        <end position="536"/>
    </location>
</feature>
<dbReference type="EMBL" id="RAHC01000002">
    <property type="protein sequence ID" value="RUP77481.1"/>
    <property type="molecule type" value="Genomic_DNA"/>
</dbReference>
<dbReference type="AlphaFoldDB" id="A0A3S0SLT8"/>
<comment type="caution">
    <text evidence="2">The sequence shown here is derived from an EMBL/GenBank/DDBJ whole genome shotgun (WGS) entry which is preliminary data.</text>
</comment>
<gene>
    <name evidence="2" type="ORF">D6D54_02630</name>
</gene>
<protein>
    <recommendedName>
        <fullName evidence="4">Lipoprotein</fullName>
    </recommendedName>
</protein>
<feature type="signal peptide" evidence="1">
    <location>
        <begin position="1"/>
        <end position="17"/>
    </location>
</feature>
<dbReference type="PROSITE" id="PS51257">
    <property type="entry name" value="PROKAR_LIPOPROTEIN"/>
    <property type="match status" value="1"/>
</dbReference>
<sequence length="536" mass="60844">MKKILTLLMGLSLTTTAVNTIISCTIKSNPEQADGGGLDYQGDLKILNTITKHIADSFQQYATEKTLIYINDYSIPEFENLFSMVSAAKPSQKLDRNDQQVEPALSALVNGFLAVFDNLNRKIADDYSNYYPDSVPMATDQSDMKFTLNYIDINKLGTLTNVDTNGLKGVRLDFKLQLKVKFKSLEPGMPFTFQYAITNDGVRMKKILTAVTGAVSKAIVKFFNTNGGDIIVNQNSAYRNIYDNFDLNYAYDHSMLDTIVQNELSTALQADYGLGDIRDSITYAPDEEILALLNSIINPDTNGVTPSLPEDEKYTWVNTGYAPDKLTPENFLTYYGKKLNILTSTTGPKLQLGQFKVNLAKVLVAGIPLVGVVLNDGKPFYINIGITRDGMINKIKNFGRIIAAFYKYYQITWDIKRYTEGRIQLEPKLHEMMFDDPQTYTYKKIWSVLLKKFKEDPKNQTLPDLDKFWVSTFSNKDIVMGHDIPNLPERGIYLFHQDNYNLWFQFGVNSTTNNIYYTPWPVDKWNIAFKPYGSPM</sequence>
<reference evidence="2 3" key="1">
    <citation type="journal article" date="2019" name="Genome Biol. Evol.">
        <title>Toxin and genome evolution in a Drosophila defensive symbiosis.</title>
        <authorList>
            <person name="Ballinger M.J."/>
            <person name="Gawryluk R.M."/>
            <person name="Perlman S.J."/>
        </authorList>
    </citation>
    <scope>NUCLEOTIDE SEQUENCE [LARGE SCALE GENOMIC DNA]</scope>
    <source>
        <strain evidence="3">sNeo</strain>
    </source>
</reference>
<evidence type="ECO:0000313" key="3">
    <source>
        <dbReference type="Proteomes" id="UP000274545"/>
    </source>
</evidence>
<name>A0A3S0SLT8_9MOLU</name>
<accession>A0A3S0SLT8</accession>
<evidence type="ECO:0000256" key="1">
    <source>
        <dbReference type="SAM" id="SignalP"/>
    </source>
</evidence>
<dbReference type="Proteomes" id="UP000274545">
    <property type="component" value="Unassembled WGS sequence"/>
</dbReference>
<proteinExistence type="predicted"/>
<dbReference type="RefSeq" id="WP_127092645.1">
    <property type="nucleotide sequence ID" value="NZ_RAHC01000002.1"/>
</dbReference>